<evidence type="ECO:0000256" key="6">
    <source>
        <dbReference type="ARBA" id="ARBA00022692"/>
    </source>
</evidence>
<keyword evidence="8" id="KW-0378">Hydrolase</keyword>
<dbReference type="AlphaFoldDB" id="A0A2G9Z9E7"/>
<dbReference type="InterPro" id="IPR044537">
    <property type="entry name" value="Rip2-like"/>
</dbReference>
<keyword evidence="4" id="KW-1003">Cell membrane</keyword>
<sequence length="202" mass="21926">MEVIFTIVVLIFSVVVHEVSHGFVAEHLGDSTARLAGRLTLNPLKHLDPFGSIILPLLLSLLPGGLIFGWAKPVPYNPMNLKRPERDGALIAAAGPTANLFIAFVFALAFRAVVNFIPSATPLTNLLAGVVVVNLMLAVFNLVPIPPLDGSKVLFGFLPPSARRQWESFERIGWLVLLIFIFFAIDLIAPVIRGLARLFLGA</sequence>
<evidence type="ECO:0000256" key="9">
    <source>
        <dbReference type="ARBA" id="ARBA00022833"/>
    </source>
</evidence>
<comment type="caution">
    <text evidence="15">The sequence shown here is derived from an EMBL/GenBank/DDBJ whole genome shotgun (WGS) entry which is preliminary data.</text>
</comment>
<feature type="transmembrane region" description="Helical" evidence="13">
    <location>
        <begin position="90"/>
        <end position="114"/>
    </location>
</feature>
<dbReference type="PANTHER" id="PTHR35864">
    <property type="entry name" value="ZINC METALLOPROTEASE MJ0611-RELATED"/>
    <property type="match status" value="1"/>
</dbReference>
<comment type="subcellular location">
    <subcellularLocation>
        <location evidence="2">Cell membrane</location>
        <topology evidence="2">Multi-pass membrane protein</topology>
    </subcellularLocation>
</comment>
<dbReference type="InterPro" id="IPR008915">
    <property type="entry name" value="Peptidase_M50"/>
</dbReference>
<name>A0A2G9Z9E7_9BACT</name>
<keyword evidence="7" id="KW-0479">Metal-binding</keyword>
<dbReference type="PANTHER" id="PTHR35864:SF1">
    <property type="entry name" value="ZINC METALLOPROTEASE YWHC-RELATED"/>
    <property type="match status" value="1"/>
</dbReference>
<dbReference type="GO" id="GO:0006508">
    <property type="term" value="P:proteolysis"/>
    <property type="evidence" value="ECO:0007669"/>
    <property type="project" value="UniProtKB-KW"/>
</dbReference>
<feature type="transmembrane region" description="Helical" evidence="13">
    <location>
        <begin position="172"/>
        <end position="192"/>
    </location>
</feature>
<dbReference type="EMBL" id="PCRZ01000038">
    <property type="protein sequence ID" value="PIP29773.1"/>
    <property type="molecule type" value="Genomic_DNA"/>
</dbReference>
<dbReference type="GO" id="GO:0005886">
    <property type="term" value="C:plasma membrane"/>
    <property type="evidence" value="ECO:0007669"/>
    <property type="project" value="UniProtKB-SubCell"/>
</dbReference>
<proteinExistence type="inferred from homology"/>
<feature type="transmembrane region" description="Helical" evidence="13">
    <location>
        <begin position="49"/>
        <end position="70"/>
    </location>
</feature>
<comment type="cofactor">
    <cofactor evidence="1">
        <name>Zn(2+)</name>
        <dbReference type="ChEBI" id="CHEBI:29105"/>
    </cofactor>
</comment>
<feature type="domain" description="Peptidase M50" evidence="14">
    <location>
        <begin position="123"/>
        <end position="182"/>
    </location>
</feature>
<keyword evidence="9" id="KW-0862">Zinc</keyword>
<dbReference type="InterPro" id="IPR052348">
    <property type="entry name" value="Metallopeptidase_M50B"/>
</dbReference>
<reference evidence="15 16" key="1">
    <citation type="submission" date="2017-09" db="EMBL/GenBank/DDBJ databases">
        <title>Depth-based differentiation of microbial function through sediment-hosted aquifers and enrichment of novel symbionts in the deep terrestrial subsurface.</title>
        <authorList>
            <person name="Probst A.J."/>
            <person name="Ladd B."/>
            <person name="Jarett J.K."/>
            <person name="Geller-Mcgrath D.E."/>
            <person name="Sieber C.M."/>
            <person name="Emerson J.B."/>
            <person name="Anantharaman K."/>
            <person name="Thomas B.C."/>
            <person name="Malmstrom R."/>
            <person name="Stieglmeier M."/>
            <person name="Klingl A."/>
            <person name="Woyke T."/>
            <person name="Ryan C.M."/>
            <person name="Banfield J.F."/>
        </authorList>
    </citation>
    <scope>NUCLEOTIDE SEQUENCE [LARGE SCALE GENOMIC DNA]</scope>
    <source>
        <strain evidence="15">CG23_combo_of_CG06-09_8_20_14_all_54_14</strain>
    </source>
</reference>
<keyword evidence="12 13" id="KW-0472">Membrane</keyword>
<evidence type="ECO:0000256" key="3">
    <source>
        <dbReference type="ARBA" id="ARBA00007931"/>
    </source>
</evidence>
<feature type="transmembrane region" description="Helical" evidence="13">
    <location>
        <begin position="126"/>
        <end position="145"/>
    </location>
</feature>
<dbReference type="GO" id="GO:0046872">
    <property type="term" value="F:metal ion binding"/>
    <property type="evidence" value="ECO:0007669"/>
    <property type="project" value="UniProtKB-KW"/>
</dbReference>
<gene>
    <name evidence="15" type="ORF">COX26_02310</name>
</gene>
<evidence type="ECO:0000256" key="2">
    <source>
        <dbReference type="ARBA" id="ARBA00004651"/>
    </source>
</evidence>
<dbReference type="CDD" id="cd06158">
    <property type="entry name" value="S2P-M50_like_1"/>
    <property type="match status" value="1"/>
</dbReference>
<organism evidence="15 16">
    <name type="scientific">Candidatus Jorgensenbacteria bacterium CG23_combo_of_CG06-09_8_20_14_all_54_14</name>
    <dbReference type="NCBI Taxonomy" id="1974595"/>
    <lineage>
        <taxon>Bacteria</taxon>
        <taxon>Candidatus Joergenseniibacteriota</taxon>
    </lineage>
</organism>
<evidence type="ECO:0000256" key="12">
    <source>
        <dbReference type="ARBA" id="ARBA00023136"/>
    </source>
</evidence>
<keyword evidence="11" id="KW-0482">Metalloprotease</keyword>
<accession>A0A2G9Z9E7</accession>
<evidence type="ECO:0000256" key="10">
    <source>
        <dbReference type="ARBA" id="ARBA00022989"/>
    </source>
</evidence>
<evidence type="ECO:0000256" key="4">
    <source>
        <dbReference type="ARBA" id="ARBA00022475"/>
    </source>
</evidence>
<evidence type="ECO:0000256" key="5">
    <source>
        <dbReference type="ARBA" id="ARBA00022670"/>
    </source>
</evidence>
<keyword evidence="5 15" id="KW-0645">Protease</keyword>
<evidence type="ECO:0000256" key="13">
    <source>
        <dbReference type="SAM" id="Phobius"/>
    </source>
</evidence>
<comment type="similarity">
    <text evidence="3">Belongs to the peptidase M50B family.</text>
</comment>
<evidence type="ECO:0000256" key="7">
    <source>
        <dbReference type="ARBA" id="ARBA00022723"/>
    </source>
</evidence>
<evidence type="ECO:0000313" key="15">
    <source>
        <dbReference type="EMBL" id="PIP29773.1"/>
    </source>
</evidence>
<dbReference type="GO" id="GO:0008237">
    <property type="term" value="F:metallopeptidase activity"/>
    <property type="evidence" value="ECO:0007669"/>
    <property type="project" value="UniProtKB-KW"/>
</dbReference>
<dbReference type="Pfam" id="PF02163">
    <property type="entry name" value="Peptidase_M50"/>
    <property type="match status" value="2"/>
</dbReference>
<keyword evidence="6 13" id="KW-0812">Transmembrane</keyword>
<evidence type="ECO:0000256" key="11">
    <source>
        <dbReference type="ARBA" id="ARBA00023049"/>
    </source>
</evidence>
<dbReference type="Proteomes" id="UP000228812">
    <property type="component" value="Unassembled WGS sequence"/>
</dbReference>
<evidence type="ECO:0000313" key="16">
    <source>
        <dbReference type="Proteomes" id="UP000228812"/>
    </source>
</evidence>
<protein>
    <submittedName>
        <fullName evidence="15">Site-2 protease family protein</fullName>
    </submittedName>
</protein>
<evidence type="ECO:0000256" key="8">
    <source>
        <dbReference type="ARBA" id="ARBA00022801"/>
    </source>
</evidence>
<evidence type="ECO:0000259" key="14">
    <source>
        <dbReference type="Pfam" id="PF02163"/>
    </source>
</evidence>
<keyword evidence="10 13" id="KW-1133">Transmembrane helix</keyword>
<evidence type="ECO:0000256" key="1">
    <source>
        <dbReference type="ARBA" id="ARBA00001947"/>
    </source>
</evidence>
<feature type="domain" description="Peptidase M50" evidence="14">
    <location>
        <begin position="6"/>
        <end position="110"/>
    </location>
</feature>